<dbReference type="GO" id="GO:0030973">
    <property type="term" value="F:molybdate ion binding"/>
    <property type="evidence" value="ECO:0007669"/>
    <property type="project" value="TreeGrafter"/>
</dbReference>
<evidence type="ECO:0008006" key="3">
    <source>
        <dbReference type="Google" id="ProtNLM"/>
    </source>
</evidence>
<name>A0AAC8ZVB0_9PROT</name>
<dbReference type="PANTHER" id="PTHR30632:SF0">
    <property type="entry name" value="SULFATE-BINDING PROTEIN"/>
    <property type="match status" value="1"/>
</dbReference>
<sequence length="261" mass="27713">MAGVPFERLVGGGYGEQEPVRVFAAGSLKAAFVEAATDYALSSGVPVECSFGPSGLLRERLERDGPGGLFASANMEHPAILNGGGRSGPVRVFARNQLCALVQPDVEVTPDTLLERMLDPAIRVGTSTPKADPSGDYAWAMFRKAERLQPGSHRILDGKALRLAGGTPAIPIPPKDRNPYGWLMEGRHADLFLTYRTNAQLAICEVPALKLVALPEPLAVEAEYGLTVLNGPASARGEAFADYILSPAGQAALERYGFSNP</sequence>
<dbReference type="KEGG" id="ati:AL072_17760"/>
<dbReference type="Pfam" id="PF13531">
    <property type="entry name" value="SBP_bac_11"/>
    <property type="match status" value="1"/>
</dbReference>
<dbReference type="PANTHER" id="PTHR30632">
    <property type="entry name" value="MOLYBDATE-BINDING PERIPLASMIC PROTEIN"/>
    <property type="match status" value="1"/>
</dbReference>
<dbReference type="GO" id="GO:0015689">
    <property type="term" value="P:molybdate ion transport"/>
    <property type="evidence" value="ECO:0007669"/>
    <property type="project" value="TreeGrafter"/>
</dbReference>
<dbReference type="AlphaFoldDB" id="A0AAC8ZVB0"/>
<dbReference type="EMBL" id="CP012402">
    <property type="protein sequence ID" value="ALG73192.1"/>
    <property type="molecule type" value="Genomic_DNA"/>
</dbReference>
<dbReference type="Proteomes" id="UP000069935">
    <property type="component" value="Chromosome 2"/>
</dbReference>
<reference evidence="2" key="1">
    <citation type="submission" date="2015-08" db="EMBL/GenBank/DDBJ databases">
        <title>Complete Genome Sequence of Azospirillum thiophilum BV-S.</title>
        <authorList>
            <person name="Fomenkov A."/>
            <person name="Vincze T."/>
            <person name="Grabovich M."/>
            <person name="Dubinina G."/>
            <person name="Orlova M."/>
            <person name="Belousova E."/>
            <person name="Roberts R.J."/>
        </authorList>
    </citation>
    <scope>NUCLEOTIDE SEQUENCE [LARGE SCALE GENOMIC DNA]</scope>
    <source>
        <strain evidence="2">BV-S</strain>
    </source>
</reference>
<reference evidence="1 2" key="2">
    <citation type="journal article" date="2016" name="Genome Announc.">
        <title>Complete Genome Sequence of a Strain of Azospirillum thiophilum Isolated from a Sulfide Spring.</title>
        <authorList>
            <person name="Fomenkov A."/>
            <person name="Vincze T."/>
            <person name="Grabovich M."/>
            <person name="Anton B.P."/>
            <person name="Dubinina G."/>
            <person name="Orlova M."/>
            <person name="Belousova E."/>
            <person name="Roberts R.J."/>
        </authorList>
    </citation>
    <scope>NUCLEOTIDE SEQUENCE [LARGE SCALE GENOMIC DNA]</scope>
    <source>
        <strain evidence="1 2">BV-S</strain>
    </source>
</reference>
<dbReference type="InterPro" id="IPR050682">
    <property type="entry name" value="ModA/WtpA"/>
</dbReference>
<accession>A0AAC8ZVB0</accession>
<evidence type="ECO:0000313" key="1">
    <source>
        <dbReference type="EMBL" id="ALG73192.1"/>
    </source>
</evidence>
<dbReference type="SUPFAM" id="SSF53850">
    <property type="entry name" value="Periplasmic binding protein-like II"/>
    <property type="match status" value="1"/>
</dbReference>
<proteinExistence type="predicted"/>
<protein>
    <recommendedName>
        <fullName evidence="3">Molybdate ABC transporter substrate-binding protein</fullName>
    </recommendedName>
</protein>
<organism evidence="1 2">
    <name type="scientific">Azospirillum thiophilum</name>
    <dbReference type="NCBI Taxonomy" id="528244"/>
    <lineage>
        <taxon>Bacteria</taxon>
        <taxon>Pseudomonadati</taxon>
        <taxon>Pseudomonadota</taxon>
        <taxon>Alphaproteobacteria</taxon>
        <taxon>Rhodospirillales</taxon>
        <taxon>Azospirillaceae</taxon>
        <taxon>Azospirillum</taxon>
    </lineage>
</organism>
<dbReference type="NCBIfam" id="NF002917">
    <property type="entry name" value="PRK03537.1-3"/>
    <property type="match status" value="1"/>
</dbReference>
<gene>
    <name evidence="1" type="ORF">AL072_17760</name>
</gene>
<dbReference type="Gene3D" id="3.40.190.10">
    <property type="entry name" value="Periplasmic binding protein-like II"/>
    <property type="match status" value="2"/>
</dbReference>
<evidence type="ECO:0000313" key="2">
    <source>
        <dbReference type="Proteomes" id="UP000069935"/>
    </source>
</evidence>
<keyword evidence="2" id="KW-1185">Reference proteome</keyword>